<dbReference type="EMBL" id="CAXDID020000366">
    <property type="protein sequence ID" value="CAL6082655.1"/>
    <property type="molecule type" value="Genomic_DNA"/>
</dbReference>
<gene>
    <name evidence="1" type="ORF">HINF_LOCUS58767</name>
    <name evidence="2" type="ORF">HINF_LOCUS61349</name>
</gene>
<reference evidence="2 3" key="2">
    <citation type="submission" date="2024-07" db="EMBL/GenBank/DDBJ databases">
        <authorList>
            <person name="Akdeniz Z."/>
        </authorList>
    </citation>
    <scope>NUCLEOTIDE SEQUENCE [LARGE SCALE GENOMIC DNA]</scope>
</reference>
<keyword evidence="3" id="KW-1185">Reference proteome</keyword>
<organism evidence="1">
    <name type="scientific">Hexamita inflata</name>
    <dbReference type="NCBI Taxonomy" id="28002"/>
    <lineage>
        <taxon>Eukaryota</taxon>
        <taxon>Metamonada</taxon>
        <taxon>Diplomonadida</taxon>
        <taxon>Hexamitidae</taxon>
        <taxon>Hexamitinae</taxon>
        <taxon>Hexamita</taxon>
    </lineage>
</organism>
<reference evidence="1" key="1">
    <citation type="submission" date="2023-06" db="EMBL/GenBank/DDBJ databases">
        <authorList>
            <person name="Kurt Z."/>
        </authorList>
    </citation>
    <scope>NUCLEOTIDE SEQUENCE</scope>
</reference>
<proteinExistence type="predicted"/>
<sequence length="152" mass="17535">MFFGKHIPLNECVQARFNKGAEVLCQKAGFVTLELFTVVGLNKDDLHLVPESEEQVVVVLNRIITCQNKKNTNMQCLKSGILSQYFICQINSVNQNQVVQNQFKLTLLFTFLVKIFSSQLYFSKLLATQIQLIPKNAVNYYFKRFFTLLNTQ</sequence>
<evidence type="ECO:0000313" key="3">
    <source>
        <dbReference type="Proteomes" id="UP001642409"/>
    </source>
</evidence>
<comment type="caution">
    <text evidence="1">The sequence shown here is derived from an EMBL/GenBank/DDBJ whole genome shotgun (WGS) entry which is preliminary data.</text>
</comment>
<name>A0AA86R7W2_9EUKA</name>
<dbReference type="Proteomes" id="UP001642409">
    <property type="component" value="Unassembled WGS sequence"/>
</dbReference>
<protein>
    <submittedName>
        <fullName evidence="2">Hypothetical_protein</fullName>
    </submittedName>
</protein>
<dbReference type="AlphaFoldDB" id="A0AA86R7W2"/>
<evidence type="ECO:0000313" key="1">
    <source>
        <dbReference type="EMBL" id="CAI9971122.1"/>
    </source>
</evidence>
<accession>A0AA86R7W2</accession>
<dbReference type="EMBL" id="CATOUU010001089">
    <property type="protein sequence ID" value="CAI9971122.1"/>
    <property type="molecule type" value="Genomic_DNA"/>
</dbReference>
<evidence type="ECO:0000313" key="2">
    <source>
        <dbReference type="EMBL" id="CAL6082655.1"/>
    </source>
</evidence>